<dbReference type="Gene3D" id="2.60.40.1510">
    <property type="entry name" value="ntegrin, alpha v. Chain A, domain 3"/>
    <property type="match status" value="1"/>
</dbReference>
<evidence type="ECO:0000256" key="1">
    <source>
        <dbReference type="ARBA" id="ARBA00004479"/>
    </source>
</evidence>
<dbReference type="PRINTS" id="PR01186">
    <property type="entry name" value="INTEGRINB"/>
</dbReference>
<evidence type="ECO:0000256" key="7">
    <source>
        <dbReference type="ARBA" id="ARBA00022989"/>
    </source>
</evidence>
<protein>
    <recommendedName>
        <fullName evidence="12">Integrin beta</fullName>
    </recommendedName>
</protein>
<proteinExistence type="inferred from homology"/>
<reference evidence="14" key="1">
    <citation type="submission" date="2014-05" db="EMBL/GenBank/DDBJ databases">
        <authorList>
            <person name="Chronopoulou M."/>
        </authorList>
    </citation>
    <scope>NUCLEOTIDE SEQUENCE</scope>
    <source>
        <tissue evidence="14">Whole organism</tissue>
    </source>
</reference>
<comment type="subcellular location">
    <subcellularLocation>
        <location evidence="12">Cell membrane</location>
        <topology evidence="12">Single-pass type I membrane protein</topology>
    </subcellularLocation>
    <subcellularLocation>
        <location evidence="1">Membrane</location>
        <topology evidence="1">Single-pass type I membrane protein</topology>
    </subcellularLocation>
</comment>
<keyword evidence="5" id="KW-0732">Signal</keyword>
<dbReference type="GO" id="GO:0007157">
    <property type="term" value="P:heterophilic cell-cell adhesion via plasma membrane cell adhesion molecules"/>
    <property type="evidence" value="ECO:0007669"/>
    <property type="project" value="UniProtKB-ARBA"/>
</dbReference>
<dbReference type="InterPro" id="IPR032695">
    <property type="entry name" value="Integrin_dom_sf"/>
</dbReference>
<keyword evidence="10" id="KW-1015">Disulfide bond</keyword>
<dbReference type="InterPro" id="IPR002035">
    <property type="entry name" value="VWF_A"/>
</dbReference>
<evidence type="ECO:0000256" key="12">
    <source>
        <dbReference type="RuleBase" id="RU000633"/>
    </source>
</evidence>
<dbReference type="OrthoDB" id="410592at2759"/>
<keyword evidence="8 12" id="KW-0401">Integrin</keyword>
<dbReference type="FunFam" id="2.10.25.10:FF:000036">
    <property type="entry name" value="Integrin beta"/>
    <property type="match status" value="1"/>
</dbReference>
<evidence type="ECO:0000256" key="8">
    <source>
        <dbReference type="ARBA" id="ARBA00023037"/>
    </source>
</evidence>
<dbReference type="PROSITE" id="PS00243">
    <property type="entry name" value="I_EGF_1"/>
    <property type="match status" value="1"/>
</dbReference>
<feature type="domain" description="VWFA" evidence="13">
    <location>
        <begin position="20"/>
        <end position="154"/>
    </location>
</feature>
<dbReference type="GO" id="GO:0008305">
    <property type="term" value="C:integrin complex"/>
    <property type="evidence" value="ECO:0007669"/>
    <property type="project" value="TreeGrafter"/>
</dbReference>
<keyword evidence="12" id="KW-0130">Cell adhesion</keyword>
<dbReference type="SUPFAM" id="SSF57196">
    <property type="entry name" value="EGF/Laminin"/>
    <property type="match status" value="2"/>
</dbReference>
<dbReference type="PROSITE" id="PS50234">
    <property type="entry name" value="VWFA"/>
    <property type="match status" value="1"/>
</dbReference>
<dbReference type="InterPro" id="IPR036465">
    <property type="entry name" value="vWFA_dom_sf"/>
</dbReference>
<evidence type="ECO:0000256" key="4">
    <source>
        <dbReference type="ARBA" id="ARBA00022692"/>
    </source>
</evidence>
<dbReference type="GO" id="GO:0007229">
    <property type="term" value="P:integrin-mediated signaling pathway"/>
    <property type="evidence" value="ECO:0007669"/>
    <property type="project" value="UniProtKB-KW"/>
</dbReference>
<keyword evidence="6" id="KW-0677">Repeat</keyword>
<dbReference type="SUPFAM" id="SSF69179">
    <property type="entry name" value="Integrin domains"/>
    <property type="match status" value="1"/>
</dbReference>
<sequence length="500" mass="55703">MNDTYELQLNPRNWTDPPLDIYFLIDATKSMEKYKQSISEQIGILNSTLGNLTTNCHFGFGEFGEKPLSPYISTIPSKLNKPCAGCEASFGFKNHLSLSRNISVLRDLITDSPLIGNIDHPEATLDGIMQALVCTEEMGWRKNSIKLLIIITDAGFHIAGDGKLGGIVGPNDGKCHLNSQGEYTSSTKQDYPSIGHVNYEAYNRSIQLLFQVSSDQIDFYNSLKDVFNGSKVVLLEEAPSKAAAFVFEQIHDIISSTEFSDNSTDLFSISYSSASNLTVDIIAPSCPKDLWARNHVIQITSKGIQESWLIVVELVCECDCENPGHSSYVESAEHCHFNGDLICGDCQCNLVMGHGEHCETVCRDYEREDLLDQCRSSENSPVCSNRGVCECGSCFCRPRENRNERVYGQYCECDNFSCDRYNGILCSGNGVCECGRCKCRREWRVPGYDACECKASLSTFMNPFRKYEGEICSGNGNCVCGECKCEEGYSVFLNFIIYIK</sequence>
<keyword evidence="11" id="KW-0325">Glycoprotein</keyword>
<evidence type="ECO:0000256" key="3">
    <source>
        <dbReference type="ARBA" id="ARBA00022536"/>
    </source>
</evidence>
<dbReference type="InterPro" id="IPR002369">
    <property type="entry name" value="Integrin_bsu_VWA"/>
</dbReference>
<dbReference type="Gene3D" id="2.10.25.10">
    <property type="entry name" value="Laminin"/>
    <property type="match status" value="3"/>
</dbReference>
<accession>A0A0K2UNF0</accession>
<dbReference type="GO" id="GO:0016477">
    <property type="term" value="P:cell migration"/>
    <property type="evidence" value="ECO:0007669"/>
    <property type="project" value="TreeGrafter"/>
</dbReference>
<comment type="similarity">
    <text evidence="2 12">Belongs to the integrin beta chain family.</text>
</comment>
<dbReference type="SMART" id="SM00187">
    <property type="entry name" value="INB"/>
    <property type="match status" value="1"/>
</dbReference>
<dbReference type="Pfam" id="PF23105">
    <property type="entry name" value="EGF_integrin"/>
    <property type="match status" value="1"/>
</dbReference>
<dbReference type="Pfam" id="PF00362">
    <property type="entry name" value="Integrin_beta"/>
    <property type="match status" value="1"/>
</dbReference>
<evidence type="ECO:0000256" key="11">
    <source>
        <dbReference type="ARBA" id="ARBA00023180"/>
    </source>
</evidence>
<keyword evidence="7" id="KW-1133">Transmembrane helix</keyword>
<evidence type="ECO:0000313" key="14">
    <source>
        <dbReference type="EMBL" id="CDW39809.1"/>
    </source>
</evidence>
<dbReference type="Gene3D" id="3.40.50.410">
    <property type="entry name" value="von Willebrand factor, type A domain"/>
    <property type="match status" value="1"/>
</dbReference>
<dbReference type="GO" id="GO:0007160">
    <property type="term" value="P:cell-matrix adhesion"/>
    <property type="evidence" value="ECO:0007669"/>
    <property type="project" value="TreeGrafter"/>
</dbReference>
<dbReference type="OMA" id="PPEYTWN"/>
<dbReference type="InterPro" id="IPR057073">
    <property type="entry name" value="EGF_integrin_2"/>
</dbReference>
<dbReference type="InterPro" id="IPR057243">
    <property type="entry name" value="Integrin_I-EGF_CS"/>
</dbReference>
<evidence type="ECO:0000259" key="13">
    <source>
        <dbReference type="PROSITE" id="PS50234"/>
    </source>
</evidence>
<dbReference type="SUPFAM" id="SSF53300">
    <property type="entry name" value="vWA-like"/>
    <property type="match status" value="1"/>
</dbReference>
<evidence type="ECO:0000256" key="10">
    <source>
        <dbReference type="ARBA" id="ARBA00023157"/>
    </source>
</evidence>
<evidence type="ECO:0000256" key="6">
    <source>
        <dbReference type="ARBA" id="ARBA00022737"/>
    </source>
</evidence>
<dbReference type="GO" id="GO:0009986">
    <property type="term" value="C:cell surface"/>
    <property type="evidence" value="ECO:0007669"/>
    <property type="project" value="TreeGrafter"/>
</dbReference>
<dbReference type="GO" id="GO:0005925">
    <property type="term" value="C:focal adhesion"/>
    <property type="evidence" value="ECO:0007669"/>
    <property type="project" value="TreeGrafter"/>
</dbReference>
<evidence type="ECO:0000256" key="9">
    <source>
        <dbReference type="ARBA" id="ARBA00023136"/>
    </source>
</evidence>
<keyword evidence="4 12" id="KW-0812">Transmembrane</keyword>
<dbReference type="GO" id="GO:0005178">
    <property type="term" value="F:integrin binding"/>
    <property type="evidence" value="ECO:0007669"/>
    <property type="project" value="TreeGrafter"/>
</dbReference>
<dbReference type="InterPro" id="IPR015812">
    <property type="entry name" value="Integrin_bsu"/>
</dbReference>
<dbReference type="PANTHER" id="PTHR10082:SF59">
    <property type="entry name" value="INTEGRIN BETA-NU"/>
    <property type="match status" value="1"/>
</dbReference>
<dbReference type="PANTHER" id="PTHR10082">
    <property type="entry name" value="INTEGRIN BETA SUBUNIT"/>
    <property type="match status" value="1"/>
</dbReference>
<organism evidence="14">
    <name type="scientific">Lepeophtheirus salmonis</name>
    <name type="common">Salmon louse</name>
    <name type="synonym">Caligus salmonis</name>
    <dbReference type="NCBI Taxonomy" id="72036"/>
    <lineage>
        <taxon>Eukaryota</taxon>
        <taxon>Metazoa</taxon>
        <taxon>Ecdysozoa</taxon>
        <taxon>Arthropoda</taxon>
        <taxon>Crustacea</taxon>
        <taxon>Multicrustacea</taxon>
        <taxon>Hexanauplia</taxon>
        <taxon>Copepoda</taxon>
        <taxon>Siphonostomatoida</taxon>
        <taxon>Caligidae</taxon>
        <taxon>Lepeophtheirus</taxon>
    </lineage>
</organism>
<name>A0A0K2UNF0_LEPSM</name>
<keyword evidence="9" id="KW-0472">Membrane</keyword>
<evidence type="ECO:0000256" key="5">
    <source>
        <dbReference type="ARBA" id="ARBA00022729"/>
    </source>
</evidence>
<evidence type="ECO:0000256" key="2">
    <source>
        <dbReference type="ARBA" id="ARBA00007449"/>
    </source>
</evidence>
<keyword evidence="3" id="KW-0245">EGF-like domain</keyword>
<dbReference type="GO" id="GO:0033627">
    <property type="term" value="P:cell adhesion mediated by integrin"/>
    <property type="evidence" value="ECO:0007669"/>
    <property type="project" value="TreeGrafter"/>
</dbReference>
<dbReference type="EMBL" id="HACA01022448">
    <property type="protein sequence ID" value="CDW39809.1"/>
    <property type="molecule type" value="Transcribed_RNA"/>
</dbReference>
<dbReference type="AlphaFoldDB" id="A0A0K2UNF0"/>